<dbReference type="RefSeq" id="WP_094500662.1">
    <property type="nucleotide sequence ID" value="NZ_CAWNHI010000001.1"/>
</dbReference>
<evidence type="ECO:0000313" key="3">
    <source>
        <dbReference type="Proteomes" id="UP000215148"/>
    </source>
</evidence>
<name>A0A223N0N8_9VIBR</name>
<evidence type="ECO:0008006" key="4">
    <source>
        <dbReference type="Google" id="ProtNLM"/>
    </source>
</evidence>
<sequence>MMKLSYLSSSTIQPPRVTCMACCIAFSLALPSQADEFSYPALVHSQTDFGGTGLIQMPSARMMPEGQFSLSVTNNDDYIHYVSSLQLFPWLEATIRYTQVHELLYSGDTSFSGDTKYTDKSIDAKLRLLEEGYWLPEVSVGLRDVGGTGLFDGEFIAASKRFGPLDVTLGVGWGYLGNNANLTGDKSSTPDCGRDGSYSGKGGQFDIGRMFTGCTSLFGGVEYQTPWQPLRLKVEYDGNDYRSDFPVTRSDAVMPVSTPWNFGVVYALADWADLRLSYERGNTFTAGITLGTNLATMQPVWVDEPKPNYAPKAKSHELDDAEWQTLLHDLDVIAGYKQATLYQDDATLTIEAEQYKYRDRKEAHERAALLLANQGIDAQTYRIIETANNQPLTETRIKANAFARVADRDYPNAHITDASARGNPVAINGEVKAQQYDAWQFGLAPVLQQSFGGSEDFYLYALGVSANASVQTRDHWLLSGSLYGNLADNYDKYKYTVPPDGTDLKRVRTLSRQYYEDAVRLDNLQLTYFDTFGQSWFGQSYAGYLETMFAGVGGEILYRPLGKNWAVGIDGNYVKQRDPDTAFGLYKEEVHSDPQTGRNYRVQTGTVTGHATLYWQPKFWSLIDNTLLKVSAGRYLTEDIGMSVDFSKQFDSGVIAGAFISKTNLSAEEFGEGSFTKGFYVSIPMDLMTIRPSTQRVTVSWLPIQRDGGQMLNRQYRLYDMTDARSPWYGRPISSN</sequence>
<keyword evidence="1" id="KW-0732">Signal</keyword>
<evidence type="ECO:0000256" key="1">
    <source>
        <dbReference type="SAM" id="SignalP"/>
    </source>
</evidence>
<protein>
    <recommendedName>
        <fullName evidence="4">YjbH domain-containing protein</fullName>
    </recommendedName>
</protein>
<evidence type="ECO:0000313" key="2">
    <source>
        <dbReference type="EMBL" id="ASU23333.1"/>
    </source>
</evidence>
<dbReference type="InterPro" id="IPR010344">
    <property type="entry name" value="YbjH"/>
</dbReference>
<dbReference type="KEGG" id="vqi:CCZ37_12355"/>
<keyword evidence="3" id="KW-1185">Reference proteome</keyword>
<feature type="signal peptide" evidence="1">
    <location>
        <begin position="1"/>
        <end position="34"/>
    </location>
</feature>
<dbReference type="AlphaFoldDB" id="A0A223N0N8"/>
<dbReference type="EMBL" id="CP022741">
    <property type="protein sequence ID" value="ASU23333.1"/>
    <property type="molecule type" value="Genomic_DNA"/>
</dbReference>
<dbReference type="Proteomes" id="UP000215148">
    <property type="component" value="Chromosome 1"/>
</dbReference>
<gene>
    <name evidence="2" type="ORF">CCZ37_12355</name>
</gene>
<accession>A0A223N0N8</accession>
<dbReference type="Pfam" id="PF06082">
    <property type="entry name" value="YjbH"/>
    <property type="match status" value="1"/>
</dbReference>
<feature type="chain" id="PRO_5012488445" description="YjbH domain-containing protein" evidence="1">
    <location>
        <begin position="35"/>
        <end position="736"/>
    </location>
</feature>
<organism evidence="2 3">
    <name type="scientific">Vibrio qinghaiensis</name>
    <dbReference type="NCBI Taxonomy" id="2025808"/>
    <lineage>
        <taxon>Bacteria</taxon>
        <taxon>Pseudomonadati</taxon>
        <taxon>Pseudomonadota</taxon>
        <taxon>Gammaproteobacteria</taxon>
        <taxon>Vibrionales</taxon>
        <taxon>Vibrionaceae</taxon>
        <taxon>Vibrio</taxon>
    </lineage>
</organism>
<reference evidence="2 3" key="1">
    <citation type="submission" date="2017-08" db="EMBL/GenBank/DDBJ databases">
        <title>The Vibrio qinghaiensis sp.-Q67 is a luminous bacteria isolated firstly from Qinghai lake, Qinghai province, China, which has been proved to be very sensitive to detect environmental and food pollutants. Therefore, complete genome analysis of V. qinghaiensis sp.-Q67 highlights the potential application of this strain on detection of hazards in the contaminated environments.</title>
        <authorList>
            <person name="Gong L."/>
        </authorList>
    </citation>
    <scope>NUCLEOTIDE SEQUENCE [LARGE SCALE GENOMIC DNA]</scope>
    <source>
        <strain evidence="2 3">Q67</strain>
    </source>
</reference>
<proteinExistence type="predicted"/>